<sequence>MTRTPARPLLTLTALLPLWGAAVAGPAVPSGKGTAALKVVASVSESRTVTSPDGRGSGKVTFTLQIVRDGANAYATTRVAYDVPRVAFGTGFSHLLPALKSDRPLSMSNPRQTLAFPLDAARPVLKTAWRSPDLMAGTAVPAQLCAAAQLNLQFNGPFPFAPTATDDGPAMKPAVIELQVCETRKG</sequence>
<evidence type="ECO:0000256" key="1">
    <source>
        <dbReference type="SAM" id="SignalP"/>
    </source>
</evidence>
<accession>A0A221SY21</accession>
<feature type="chain" id="PRO_5011268863" evidence="1">
    <location>
        <begin position="25"/>
        <end position="186"/>
    </location>
</feature>
<dbReference type="RefSeq" id="WP_027463405.1">
    <property type="nucleotide sequence ID" value="NZ_CP021081.1"/>
</dbReference>
<reference evidence="2 3" key="1">
    <citation type="submission" date="2017-05" db="EMBL/GenBank/DDBJ databases">
        <title>The complete genome sequence of Deinococcus ficus isolated from the rhizosphere of the Ficus religiosa L. in Taiwan.</title>
        <authorList>
            <person name="Wu K.-M."/>
            <person name="Liao T.-L."/>
            <person name="Liu Y.-M."/>
            <person name="Young C.-C."/>
            <person name="Tsai S.-F."/>
        </authorList>
    </citation>
    <scope>NUCLEOTIDE SEQUENCE [LARGE SCALE GENOMIC DNA]</scope>
    <source>
        <strain evidence="2 3">CC-FR2-10</strain>
    </source>
</reference>
<dbReference type="AlphaFoldDB" id="A0A221SY21"/>
<evidence type="ECO:0000313" key="2">
    <source>
        <dbReference type="EMBL" id="ASN81545.1"/>
    </source>
</evidence>
<keyword evidence="1" id="KW-0732">Signal</keyword>
<dbReference type="Proteomes" id="UP000259030">
    <property type="component" value="Chromosome"/>
</dbReference>
<evidence type="ECO:0000313" key="3">
    <source>
        <dbReference type="Proteomes" id="UP000259030"/>
    </source>
</evidence>
<protein>
    <submittedName>
        <fullName evidence="2">Uncharacterized protein</fullName>
    </submittedName>
</protein>
<keyword evidence="3" id="KW-1185">Reference proteome</keyword>
<dbReference type="EMBL" id="CP021081">
    <property type="protein sequence ID" value="ASN81545.1"/>
    <property type="molecule type" value="Genomic_DNA"/>
</dbReference>
<dbReference type="KEGG" id="dfc:DFI_11555"/>
<proteinExistence type="predicted"/>
<organism evidence="2 3">
    <name type="scientific">Deinococcus ficus</name>
    <dbReference type="NCBI Taxonomy" id="317577"/>
    <lineage>
        <taxon>Bacteria</taxon>
        <taxon>Thermotogati</taxon>
        <taxon>Deinococcota</taxon>
        <taxon>Deinococci</taxon>
        <taxon>Deinococcales</taxon>
        <taxon>Deinococcaceae</taxon>
        <taxon>Deinococcus</taxon>
    </lineage>
</organism>
<name>A0A221SY21_9DEIO</name>
<feature type="signal peptide" evidence="1">
    <location>
        <begin position="1"/>
        <end position="24"/>
    </location>
</feature>
<gene>
    <name evidence="2" type="ORF">DFI_11555</name>
</gene>